<evidence type="ECO:0000313" key="1">
    <source>
        <dbReference type="EMBL" id="QIP12407.1"/>
    </source>
</evidence>
<gene>
    <name evidence="1" type="ORF">G8759_07080</name>
</gene>
<dbReference type="Proteomes" id="UP000501802">
    <property type="component" value="Chromosome"/>
</dbReference>
<dbReference type="RefSeq" id="WP_167206513.1">
    <property type="nucleotide sequence ID" value="NZ_CP050063.1"/>
</dbReference>
<keyword evidence="2" id="KW-1185">Reference proteome</keyword>
<organism evidence="1 2">
    <name type="scientific">Spirosoma aureum</name>
    <dbReference type="NCBI Taxonomy" id="2692134"/>
    <lineage>
        <taxon>Bacteria</taxon>
        <taxon>Pseudomonadati</taxon>
        <taxon>Bacteroidota</taxon>
        <taxon>Cytophagia</taxon>
        <taxon>Cytophagales</taxon>
        <taxon>Cytophagaceae</taxon>
        <taxon>Spirosoma</taxon>
    </lineage>
</organism>
<accession>A0A6G9AIV9</accession>
<reference evidence="1 2" key="1">
    <citation type="submission" date="2020-03" db="EMBL/GenBank/DDBJ databases">
        <authorList>
            <person name="Kim M.K."/>
        </authorList>
    </citation>
    <scope>NUCLEOTIDE SEQUENCE [LARGE SCALE GENOMIC DNA]</scope>
    <source>
        <strain evidence="1 2">BT328</strain>
    </source>
</reference>
<protein>
    <submittedName>
        <fullName evidence="1">Uncharacterized protein</fullName>
    </submittedName>
</protein>
<name>A0A6G9AIV9_9BACT</name>
<sequence>MKTRTTGLTAQELARYLGGRVQVLVEGADAQSRNAKLVAVDITSGEVKVCYEGSRLEHELSPELVRPVLRKLVAISNDEARQCFQSAYSWDEDIDVTVTRGNDYIELYADPITLIITTKGVIASSKDSGYRVGPARVNARAIINYLDAQGFDLDGLIEAGLSVDDETLTT</sequence>
<evidence type="ECO:0000313" key="2">
    <source>
        <dbReference type="Proteomes" id="UP000501802"/>
    </source>
</evidence>
<dbReference type="EMBL" id="CP050063">
    <property type="protein sequence ID" value="QIP12407.1"/>
    <property type="molecule type" value="Genomic_DNA"/>
</dbReference>
<dbReference type="AlphaFoldDB" id="A0A6G9AIV9"/>
<dbReference type="KEGG" id="spib:G8759_07080"/>
<proteinExistence type="predicted"/>